<gene>
    <name evidence="6" type="ORF">JYA64_14280</name>
</gene>
<organism evidence="6 7">
    <name type="scientific">Fictibacillus barbaricus</name>
    <dbReference type="NCBI Taxonomy" id="182136"/>
    <lineage>
        <taxon>Bacteria</taxon>
        <taxon>Bacillati</taxon>
        <taxon>Bacillota</taxon>
        <taxon>Bacilli</taxon>
        <taxon>Bacillales</taxon>
        <taxon>Fictibacillaceae</taxon>
        <taxon>Fictibacillus</taxon>
    </lineage>
</organism>
<dbReference type="Pfam" id="PF00126">
    <property type="entry name" value="HTH_1"/>
    <property type="match status" value="1"/>
</dbReference>
<keyword evidence="4" id="KW-0804">Transcription</keyword>
<comment type="caution">
    <text evidence="6">The sequence shown here is derived from an EMBL/GenBank/DDBJ whole genome shotgun (WGS) entry which is preliminary data.</text>
</comment>
<evidence type="ECO:0000313" key="6">
    <source>
        <dbReference type="EMBL" id="MBN3546471.1"/>
    </source>
</evidence>
<dbReference type="InterPro" id="IPR005119">
    <property type="entry name" value="LysR_subst-bd"/>
</dbReference>
<name>A0ABS2ZGC3_9BACL</name>
<evidence type="ECO:0000313" key="7">
    <source>
        <dbReference type="Proteomes" id="UP001319060"/>
    </source>
</evidence>
<dbReference type="CDD" id="cd08420">
    <property type="entry name" value="PBP2_CysL_like"/>
    <property type="match status" value="1"/>
</dbReference>
<accession>A0ABS2ZGC3</accession>
<dbReference type="PANTHER" id="PTHR30126">
    <property type="entry name" value="HTH-TYPE TRANSCRIPTIONAL REGULATOR"/>
    <property type="match status" value="1"/>
</dbReference>
<dbReference type="Gene3D" id="3.40.190.290">
    <property type="match status" value="1"/>
</dbReference>
<protein>
    <submittedName>
        <fullName evidence="6">LysR family transcriptional regulator</fullName>
    </submittedName>
</protein>
<evidence type="ECO:0000256" key="3">
    <source>
        <dbReference type="ARBA" id="ARBA00023125"/>
    </source>
</evidence>
<dbReference type="InterPro" id="IPR036388">
    <property type="entry name" value="WH-like_DNA-bd_sf"/>
</dbReference>
<keyword evidence="7" id="KW-1185">Reference proteome</keyword>
<dbReference type="PRINTS" id="PR00039">
    <property type="entry name" value="HTHLYSR"/>
</dbReference>
<dbReference type="InterPro" id="IPR036390">
    <property type="entry name" value="WH_DNA-bd_sf"/>
</dbReference>
<dbReference type="Gene3D" id="1.10.10.10">
    <property type="entry name" value="Winged helix-like DNA-binding domain superfamily/Winged helix DNA-binding domain"/>
    <property type="match status" value="1"/>
</dbReference>
<keyword evidence="3" id="KW-0238">DNA-binding</keyword>
<dbReference type="EMBL" id="JAFHKS010000044">
    <property type="protein sequence ID" value="MBN3546471.1"/>
    <property type="molecule type" value="Genomic_DNA"/>
</dbReference>
<evidence type="ECO:0000256" key="2">
    <source>
        <dbReference type="ARBA" id="ARBA00023015"/>
    </source>
</evidence>
<dbReference type="RefSeq" id="WP_188400794.1">
    <property type="nucleotide sequence ID" value="NZ_BMCE01000001.1"/>
</dbReference>
<reference evidence="6 7" key="1">
    <citation type="submission" date="2021-01" db="EMBL/GenBank/DDBJ databases">
        <title>Genome Sequencing of Type Strains.</title>
        <authorList>
            <person name="Lemaire J.F."/>
            <person name="Inderbitzin P."/>
            <person name="Collins S.B."/>
            <person name="Wespe N."/>
            <person name="Knight-Connoni V."/>
        </authorList>
    </citation>
    <scope>NUCLEOTIDE SEQUENCE [LARGE SCALE GENOMIC DNA]</scope>
    <source>
        <strain evidence="6 7">DSM 14730</strain>
    </source>
</reference>
<dbReference type="PROSITE" id="PS50931">
    <property type="entry name" value="HTH_LYSR"/>
    <property type="match status" value="1"/>
</dbReference>
<dbReference type="Pfam" id="PF03466">
    <property type="entry name" value="LysR_substrate"/>
    <property type="match status" value="1"/>
</dbReference>
<evidence type="ECO:0000256" key="4">
    <source>
        <dbReference type="ARBA" id="ARBA00023163"/>
    </source>
</evidence>
<dbReference type="Proteomes" id="UP001319060">
    <property type="component" value="Unassembled WGS sequence"/>
</dbReference>
<dbReference type="SUPFAM" id="SSF53850">
    <property type="entry name" value="Periplasmic binding protein-like II"/>
    <property type="match status" value="1"/>
</dbReference>
<dbReference type="SUPFAM" id="SSF46785">
    <property type="entry name" value="Winged helix' DNA-binding domain"/>
    <property type="match status" value="1"/>
</dbReference>
<evidence type="ECO:0000259" key="5">
    <source>
        <dbReference type="PROSITE" id="PS50931"/>
    </source>
</evidence>
<comment type="similarity">
    <text evidence="1">Belongs to the LysR transcriptional regulatory family.</text>
</comment>
<dbReference type="NCBIfam" id="NF040786">
    <property type="entry name" value="LysR_Sec_metab"/>
    <property type="match status" value="1"/>
</dbReference>
<evidence type="ECO:0000256" key="1">
    <source>
        <dbReference type="ARBA" id="ARBA00009437"/>
    </source>
</evidence>
<proteinExistence type="inferred from homology"/>
<feature type="domain" description="HTH lysR-type" evidence="5">
    <location>
        <begin position="1"/>
        <end position="57"/>
    </location>
</feature>
<keyword evidence="2" id="KW-0805">Transcription regulation</keyword>
<dbReference type="InterPro" id="IPR047788">
    <property type="entry name" value="LysR-like_Sec_metab"/>
</dbReference>
<sequence>MEQELLVFISVVDHKNFSRAAEELHMTQPAISRYIKSLEKKLNTRLLDRNNKMVQLTKSGEIAYYHAKEILGLHEQMQQLIDDLHNTASGKLKIGASYTFGEYILPHVIAKLRKQYPLITPSITIGNTREIVELVQNRQLDIGIIEGEITDEHLHMEKFAPDDMVIVTSSETEELSTHDQLEEAPWIVREEGSGTREATEKMFKAFGLSPVRKMEFGSNQIIKEAVEAGLGITFLSTWAIRKELALGTVQVLNIEGVPVKRSFTFVTQKTQYQAKSISVFVNLLRDFNKMKISSI</sequence>
<dbReference type="InterPro" id="IPR000847">
    <property type="entry name" value="LysR_HTH_N"/>
</dbReference>
<dbReference type="PANTHER" id="PTHR30126:SF39">
    <property type="entry name" value="HTH-TYPE TRANSCRIPTIONAL REGULATOR CYSL"/>
    <property type="match status" value="1"/>
</dbReference>